<dbReference type="GO" id="GO:0051607">
    <property type="term" value="P:defense response to virus"/>
    <property type="evidence" value="ECO:0007669"/>
    <property type="project" value="UniProtKB-UniRule"/>
</dbReference>
<comment type="similarity">
    <text evidence="10">Belongs to the CRISPR-associated endonuclease Cas1 family.</text>
</comment>
<keyword evidence="6 10" id="KW-0051">Antiviral defense</keyword>
<dbReference type="NCBIfam" id="TIGR03639">
    <property type="entry name" value="cas1_NMENI"/>
    <property type="match status" value="1"/>
</dbReference>
<dbReference type="RefSeq" id="WP_077395931.1">
    <property type="nucleotide sequence ID" value="NZ_JATM01000002.1"/>
</dbReference>
<dbReference type="HAMAP" id="MF_01470">
    <property type="entry name" value="Cas1"/>
    <property type="match status" value="1"/>
</dbReference>
<dbReference type="PANTHER" id="PTHR34353">
    <property type="entry name" value="CRISPR-ASSOCIATED ENDONUCLEASE CAS1 1"/>
    <property type="match status" value="1"/>
</dbReference>
<evidence type="ECO:0000256" key="9">
    <source>
        <dbReference type="ARBA" id="ARBA00038592"/>
    </source>
</evidence>
<dbReference type="EMBL" id="JATM01000002">
    <property type="protein sequence ID" value="OOL18785.1"/>
    <property type="molecule type" value="Genomic_DNA"/>
</dbReference>
<dbReference type="InterPro" id="IPR042206">
    <property type="entry name" value="CRISPR-assoc_Cas1_C"/>
</dbReference>
<protein>
    <recommendedName>
        <fullName evidence="10">CRISPR-associated endonuclease Cas1</fullName>
        <ecNumber evidence="10">3.1.-.-</ecNumber>
    </recommendedName>
</protein>
<evidence type="ECO:0000256" key="1">
    <source>
        <dbReference type="ARBA" id="ARBA00022722"/>
    </source>
</evidence>
<keyword evidence="1 10" id="KW-0540">Nuclease</keyword>
<dbReference type="InterPro" id="IPR050646">
    <property type="entry name" value="Cas1"/>
</dbReference>
<sequence>MAWRCVHISRPARLKLKDGQMLIMQDDDTITLPLEDIACCVLDTPQITLSGALLSTLAVQGIVLIVPDARHHPAGLLLPFHQHYAQADIIQFQISASLPLRKRLWQLLVTAKINNQAAVLNMQRHGEAKRLQNMIDLVTSGDKANIEAQAARFYWSRLFLNFTRANEADKRNGLLNYGYAILRAALARACVAAGLIPSLGVHHASRTNAFNLVDDLIEPFRPFVDQMVAQYHPEPAAASASLEDRQFMVGILSQSVLIGQETMTILAATEIVASNLVKALEHNSAALLRLPVCITGGSS</sequence>
<keyword evidence="3 10" id="KW-0255">Endonuclease</keyword>
<evidence type="ECO:0000313" key="11">
    <source>
        <dbReference type="EMBL" id="OOL18785.1"/>
    </source>
</evidence>
<evidence type="ECO:0000313" key="12">
    <source>
        <dbReference type="Proteomes" id="UP000200980"/>
    </source>
</evidence>
<feature type="binding site" evidence="10">
    <location>
        <position position="218"/>
    </location>
    <ligand>
        <name>Mn(2+)</name>
        <dbReference type="ChEBI" id="CHEBI:29035"/>
    </ligand>
</feature>
<dbReference type="NCBIfam" id="TIGR00287">
    <property type="entry name" value="cas1"/>
    <property type="match status" value="1"/>
</dbReference>
<feature type="binding site" evidence="10">
    <location>
        <position position="203"/>
    </location>
    <ligand>
        <name>Mn(2+)</name>
        <dbReference type="ChEBI" id="CHEBI:29035"/>
    </ligand>
</feature>
<dbReference type="GO" id="GO:0043571">
    <property type="term" value="P:maintenance of CRISPR repeat elements"/>
    <property type="evidence" value="ECO:0007669"/>
    <property type="project" value="UniProtKB-UniRule"/>
</dbReference>
<evidence type="ECO:0000256" key="7">
    <source>
        <dbReference type="ARBA" id="ARBA00023125"/>
    </source>
</evidence>
<keyword evidence="8 10" id="KW-0464">Manganese</keyword>
<dbReference type="EC" id="3.1.-.-" evidence="10"/>
<dbReference type="PANTHER" id="PTHR34353:SF2">
    <property type="entry name" value="CRISPR-ASSOCIATED ENDONUCLEASE CAS1 1"/>
    <property type="match status" value="1"/>
</dbReference>
<gene>
    <name evidence="10" type="primary">cas1</name>
    <name evidence="11" type="ORF">AL01_03260</name>
</gene>
<evidence type="ECO:0000256" key="5">
    <source>
        <dbReference type="ARBA" id="ARBA00022842"/>
    </source>
</evidence>
<dbReference type="Proteomes" id="UP000200980">
    <property type="component" value="Unassembled WGS sequence"/>
</dbReference>
<dbReference type="AlphaFoldDB" id="A0A1S8GQ24"/>
<dbReference type="GO" id="GO:0004520">
    <property type="term" value="F:DNA endonuclease activity"/>
    <property type="evidence" value="ECO:0007669"/>
    <property type="project" value="InterPro"/>
</dbReference>
<evidence type="ECO:0000256" key="4">
    <source>
        <dbReference type="ARBA" id="ARBA00022801"/>
    </source>
</evidence>
<evidence type="ECO:0000256" key="10">
    <source>
        <dbReference type="HAMAP-Rule" id="MF_01470"/>
    </source>
</evidence>
<dbReference type="Pfam" id="PF01867">
    <property type="entry name" value="Cas_Cas1"/>
    <property type="match status" value="1"/>
</dbReference>
<dbReference type="GO" id="GO:0016787">
    <property type="term" value="F:hydrolase activity"/>
    <property type="evidence" value="ECO:0007669"/>
    <property type="project" value="UniProtKB-KW"/>
</dbReference>
<organism evidence="11 12">
    <name type="scientific">Bombella intestini</name>
    <dbReference type="NCBI Taxonomy" id="1539051"/>
    <lineage>
        <taxon>Bacteria</taxon>
        <taxon>Pseudomonadati</taxon>
        <taxon>Pseudomonadota</taxon>
        <taxon>Alphaproteobacteria</taxon>
        <taxon>Acetobacterales</taxon>
        <taxon>Acetobacteraceae</taxon>
        <taxon>Bombella</taxon>
    </lineage>
</organism>
<evidence type="ECO:0000256" key="8">
    <source>
        <dbReference type="ARBA" id="ARBA00023211"/>
    </source>
</evidence>
<dbReference type="InterPro" id="IPR002729">
    <property type="entry name" value="CRISPR-assoc_Cas1"/>
</dbReference>
<dbReference type="STRING" id="1539051.AL01_03260"/>
<evidence type="ECO:0000256" key="6">
    <source>
        <dbReference type="ARBA" id="ARBA00023118"/>
    </source>
</evidence>
<evidence type="ECO:0000256" key="3">
    <source>
        <dbReference type="ARBA" id="ARBA00022759"/>
    </source>
</evidence>
<keyword evidence="2 10" id="KW-0479">Metal-binding</keyword>
<reference evidence="11 12" key="1">
    <citation type="journal article" date="2016" name="PLoS ONE">
        <title>Whole-Genome Sequence Analysis of Bombella intestini LMG 28161T, a Novel Acetic Acid Bacterium Isolated from the Crop of a Red-Tailed Bumble Bee, Bombus lapidarius.</title>
        <authorList>
            <person name="Li L."/>
            <person name="Illeghems K."/>
            <person name="Van Kerrebroeck S."/>
            <person name="Borremans W."/>
            <person name="Cleenwerck I."/>
            <person name="Smagghe G."/>
            <person name="De Vuyst L."/>
            <person name="Vandamme P."/>
        </authorList>
    </citation>
    <scope>NUCLEOTIDE SEQUENCE [LARGE SCALE GENOMIC DNA]</scope>
    <source>
        <strain evidence="11 12">R-52487</strain>
    </source>
</reference>
<dbReference type="InterPro" id="IPR019855">
    <property type="entry name" value="CRISPR-assoc_Cas1_NMENI"/>
</dbReference>
<dbReference type="GO" id="GO:0046872">
    <property type="term" value="F:metal ion binding"/>
    <property type="evidence" value="ECO:0007669"/>
    <property type="project" value="UniProtKB-UniRule"/>
</dbReference>
<proteinExistence type="inferred from homology"/>
<comment type="caution">
    <text evidence="11">The sequence shown here is derived from an EMBL/GenBank/DDBJ whole genome shotgun (WGS) entry which is preliminary data.</text>
</comment>
<keyword evidence="12" id="KW-1185">Reference proteome</keyword>
<dbReference type="Gene3D" id="1.20.120.920">
    <property type="entry name" value="CRISPR-associated endonuclease Cas1, C-terminal domain"/>
    <property type="match status" value="1"/>
</dbReference>
<comment type="function">
    <text evidence="10">CRISPR (clustered regularly interspaced short palindromic repeat), is an adaptive immune system that provides protection against mobile genetic elements (viruses, transposable elements and conjugative plasmids). CRISPR clusters contain spacers, sequences complementary to antecedent mobile elements, and target invading nucleic acids. CRISPR clusters are transcribed and processed into CRISPR RNA (crRNA). Acts as a dsDNA endonuclease. Involved in the integration of spacer DNA into the CRISPR cassette.</text>
</comment>
<evidence type="ECO:0000256" key="2">
    <source>
        <dbReference type="ARBA" id="ARBA00022723"/>
    </source>
</evidence>
<name>A0A1S8GQ24_9PROT</name>
<keyword evidence="4 10" id="KW-0378">Hydrolase</keyword>
<comment type="subunit">
    <text evidence="9 10">Homodimer, forms a heterotetramer with a Cas2 homodimer.</text>
</comment>
<dbReference type="GO" id="GO:0003677">
    <property type="term" value="F:DNA binding"/>
    <property type="evidence" value="ECO:0007669"/>
    <property type="project" value="UniProtKB-KW"/>
</dbReference>
<comment type="cofactor">
    <cofactor evidence="10">
        <name>Mg(2+)</name>
        <dbReference type="ChEBI" id="CHEBI:18420"/>
    </cofactor>
    <cofactor evidence="10">
        <name>Mn(2+)</name>
        <dbReference type="ChEBI" id="CHEBI:29035"/>
    </cofactor>
</comment>
<keyword evidence="7 10" id="KW-0238">DNA-binding</keyword>
<feature type="binding site" evidence="10">
    <location>
        <position position="147"/>
    </location>
    <ligand>
        <name>Mn(2+)</name>
        <dbReference type="ChEBI" id="CHEBI:29035"/>
    </ligand>
</feature>
<accession>A0A1S8GQ24</accession>
<dbReference type="OrthoDB" id="9803119at2"/>
<keyword evidence="5 10" id="KW-0460">Magnesium</keyword>